<evidence type="ECO:0000256" key="2">
    <source>
        <dbReference type="ARBA" id="ARBA00022823"/>
    </source>
</evidence>
<evidence type="ECO:0000259" key="4">
    <source>
        <dbReference type="PROSITE" id="PS50968"/>
    </source>
</evidence>
<dbReference type="PANTHER" id="PTHR11715:SF3">
    <property type="entry name" value="GLYCINE CLEAVAGE SYSTEM H PROTEIN-RELATED"/>
    <property type="match status" value="1"/>
</dbReference>
<evidence type="ECO:0000256" key="1">
    <source>
        <dbReference type="ARBA" id="ARBA00009249"/>
    </source>
</evidence>
<dbReference type="InterPro" id="IPR002930">
    <property type="entry name" value="GCV_H"/>
</dbReference>
<dbReference type="NCBIfam" id="TIGR00527">
    <property type="entry name" value="gcvH"/>
    <property type="match status" value="1"/>
</dbReference>
<name>A0ABW5W9A9_9PSEU</name>
<evidence type="ECO:0000256" key="3">
    <source>
        <dbReference type="HAMAP-Rule" id="MF_00272"/>
    </source>
</evidence>
<comment type="cofactor">
    <cofactor evidence="3">
        <name>(R)-lipoate</name>
        <dbReference type="ChEBI" id="CHEBI:83088"/>
    </cofactor>
    <text evidence="3">Binds 1 lipoyl cofactor covalently.</text>
</comment>
<dbReference type="InterPro" id="IPR003016">
    <property type="entry name" value="2-oxoA_DH_lipoyl-BS"/>
</dbReference>
<dbReference type="PROSITE" id="PS00189">
    <property type="entry name" value="LIPOYL"/>
    <property type="match status" value="1"/>
</dbReference>
<dbReference type="PANTHER" id="PTHR11715">
    <property type="entry name" value="GLYCINE CLEAVAGE SYSTEM H PROTEIN"/>
    <property type="match status" value="1"/>
</dbReference>
<reference evidence="6" key="1">
    <citation type="journal article" date="2019" name="Int. J. Syst. Evol. Microbiol.">
        <title>The Global Catalogue of Microorganisms (GCM) 10K type strain sequencing project: providing services to taxonomists for standard genome sequencing and annotation.</title>
        <authorList>
            <consortium name="The Broad Institute Genomics Platform"/>
            <consortium name="The Broad Institute Genome Sequencing Center for Infectious Disease"/>
            <person name="Wu L."/>
            <person name="Ma J."/>
        </authorList>
    </citation>
    <scope>NUCLEOTIDE SEQUENCE [LARGE SCALE GENOMIC DNA]</scope>
    <source>
        <strain evidence="6">IBRC-M 10906</strain>
    </source>
</reference>
<dbReference type="RefSeq" id="WP_377386566.1">
    <property type="nucleotide sequence ID" value="NZ_JBHSAN010000006.1"/>
</dbReference>
<dbReference type="InterPro" id="IPR033753">
    <property type="entry name" value="GCV_H/Fam206"/>
</dbReference>
<keyword evidence="6" id="KW-1185">Reference proteome</keyword>
<accession>A0ABW5W9A9</accession>
<organism evidence="5 6">
    <name type="scientific">Prauserella oleivorans</name>
    <dbReference type="NCBI Taxonomy" id="1478153"/>
    <lineage>
        <taxon>Bacteria</taxon>
        <taxon>Bacillati</taxon>
        <taxon>Actinomycetota</taxon>
        <taxon>Actinomycetes</taxon>
        <taxon>Pseudonocardiales</taxon>
        <taxon>Pseudonocardiaceae</taxon>
        <taxon>Prauserella</taxon>
    </lineage>
</organism>
<dbReference type="EMBL" id="JBHUOF010000007">
    <property type="protein sequence ID" value="MFD2799060.1"/>
    <property type="molecule type" value="Genomic_DNA"/>
</dbReference>
<dbReference type="Proteomes" id="UP001597478">
    <property type="component" value="Unassembled WGS sequence"/>
</dbReference>
<evidence type="ECO:0000313" key="6">
    <source>
        <dbReference type="Proteomes" id="UP001597478"/>
    </source>
</evidence>
<dbReference type="Gene3D" id="2.40.50.100">
    <property type="match status" value="1"/>
</dbReference>
<keyword evidence="2 3" id="KW-0450">Lipoyl</keyword>
<dbReference type="InterPro" id="IPR017453">
    <property type="entry name" value="GCV_H_sub"/>
</dbReference>
<feature type="domain" description="Lipoyl-binding" evidence="4">
    <location>
        <begin position="25"/>
        <end position="107"/>
    </location>
</feature>
<dbReference type="InterPro" id="IPR011053">
    <property type="entry name" value="Single_hybrid_motif"/>
</dbReference>
<dbReference type="PROSITE" id="PS50968">
    <property type="entry name" value="BIOTINYL_LIPOYL"/>
    <property type="match status" value="1"/>
</dbReference>
<dbReference type="HAMAP" id="MF_00272">
    <property type="entry name" value="GcvH"/>
    <property type="match status" value="1"/>
</dbReference>
<evidence type="ECO:0000313" key="5">
    <source>
        <dbReference type="EMBL" id="MFD2799060.1"/>
    </source>
</evidence>
<protein>
    <recommendedName>
        <fullName evidence="3">Glycine cleavage system H protein</fullName>
    </recommendedName>
</protein>
<dbReference type="CDD" id="cd06848">
    <property type="entry name" value="GCS_H"/>
    <property type="match status" value="1"/>
</dbReference>
<sequence length="127" mass="13673">MSVPHDLRYTKEHEWVRIAEGDGDTVTVGITAFAAESLGDVVFVELPEAGSTVRAGTPCGEIESTKSVSEIYSPVDGEITEINQSVVDSPEIVNSDPYEAGWLFRVRVDSLPELLDATAYAALTQEG</sequence>
<gene>
    <name evidence="3 5" type="primary">gcvH</name>
    <name evidence="5" type="ORF">ACFS2C_06615</name>
</gene>
<comment type="caution">
    <text evidence="5">The sequence shown here is derived from an EMBL/GenBank/DDBJ whole genome shotgun (WGS) entry which is preliminary data.</text>
</comment>
<dbReference type="SUPFAM" id="SSF51230">
    <property type="entry name" value="Single hybrid motif"/>
    <property type="match status" value="1"/>
</dbReference>
<comment type="similarity">
    <text evidence="1 3">Belongs to the GcvH family.</text>
</comment>
<proteinExistence type="inferred from homology"/>
<comment type="subunit">
    <text evidence="3">The glycine cleavage system is composed of four proteins: P, T, L and H.</text>
</comment>
<dbReference type="Pfam" id="PF01597">
    <property type="entry name" value="GCV_H"/>
    <property type="match status" value="1"/>
</dbReference>
<comment type="function">
    <text evidence="3">The glycine cleavage system catalyzes the degradation of glycine. The H protein shuttles the methylamine group of glycine from the P protein to the T protein.</text>
</comment>
<dbReference type="NCBIfam" id="NF002270">
    <property type="entry name" value="PRK01202.1"/>
    <property type="match status" value="1"/>
</dbReference>
<feature type="modified residue" description="N6-lipoyllysine" evidence="3">
    <location>
        <position position="66"/>
    </location>
</feature>
<dbReference type="InterPro" id="IPR000089">
    <property type="entry name" value="Biotin_lipoyl"/>
</dbReference>